<protein>
    <submittedName>
        <fullName evidence="1">Uncharacterized protein</fullName>
    </submittedName>
</protein>
<comment type="caution">
    <text evidence="1">The sequence shown here is derived from an EMBL/GenBank/DDBJ whole genome shotgun (WGS) entry which is preliminary data.</text>
</comment>
<sequence length="111" mass="12738">MKACVSYWTVGCVKPRKDNKRPRLTDSRYVSATGEVRDYSMHCMIDDRATALDFANTVRPDILRQQDPACQLVVEQVSILISWQEKARLERRIVQQSAAVKKFLAGRFTGF</sequence>
<keyword evidence="2" id="KW-1185">Reference proteome</keyword>
<evidence type="ECO:0000313" key="1">
    <source>
        <dbReference type="EMBL" id="MET1489535.1"/>
    </source>
</evidence>
<evidence type="ECO:0000313" key="2">
    <source>
        <dbReference type="Proteomes" id="UP001548590"/>
    </source>
</evidence>
<dbReference type="Proteomes" id="UP001548590">
    <property type="component" value="Unassembled WGS sequence"/>
</dbReference>
<dbReference type="RefSeq" id="WP_353978371.1">
    <property type="nucleotide sequence ID" value="NZ_JBEWLZ010000003.1"/>
</dbReference>
<proteinExistence type="predicted"/>
<dbReference type="EMBL" id="JBEWLZ010000003">
    <property type="protein sequence ID" value="MET1489535.1"/>
    <property type="molecule type" value="Genomic_DNA"/>
</dbReference>
<accession>A0ABV2CNP4</accession>
<organism evidence="1 2">
    <name type="scientific">Uliginosibacterium paludis</name>
    <dbReference type="NCBI Taxonomy" id="1615952"/>
    <lineage>
        <taxon>Bacteria</taxon>
        <taxon>Pseudomonadati</taxon>
        <taxon>Pseudomonadota</taxon>
        <taxon>Betaproteobacteria</taxon>
        <taxon>Rhodocyclales</taxon>
        <taxon>Zoogloeaceae</taxon>
        <taxon>Uliginosibacterium</taxon>
    </lineage>
</organism>
<reference evidence="1 2" key="1">
    <citation type="submission" date="2024-07" db="EMBL/GenBank/DDBJ databases">
        <title>Uliginosibacterium paludis KCTC:42655.</title>
        <authorList>
            <person name="Kim M.K."/>
        </authorList>
    </citation>
    <scope>NUCLEOTIDE SEQUENCE [LARGE SCALE GENOMIC DNA]</scope>
    <source>
        <strain evidence="1 2">KCTC 42655</strain>
    </source>
</reference>
<name>A0ABV2CNP4_9RHOO</name>
<gene>
    <name evidence="1" type="ORF">ABVT11_06825</name>
</gene>